<dbReference type="EMBL" id="CAMAPF010000965">
    <property type="protein sequence ID" value="CAH9131378.1"/>
    <property type="molecule type" value="Genomic_DNA"/>
</dbReference>
<organism evidence="9 10">
    <name type="scientific">Cuscuta epithymum</name>
    <dbReference type="NCBI Taxonomy" id="186058"/>
    <lineage>
        <taxon>Eukaryota</taxon>
        <taxon>Viridiplantae</taxon>
        <taxon>Streptophyta</taxon>
        <taxon>Embryophyta</taxon>
        <taxon>Tracheophyta</taxon>
        <taxon>Spermatophyta</taxon>
        <taxon>Magnoliopsida</taxon>
        <taxon>eudicotyledons</taxon>
        <taxon>Gunneridae</taxon>
        <taxon>Pentapetalae</taxon>
        <taxon>asterids</taxon>
        <taxon>lamiids</taxon>
        <taxon>Solanales</taxon>
        <taxon>Convolvulaceae</taxon>
        <taxon>Cuscuteae</taxon>
        <taxon>Cuscuta</taxon>
        <taxon>Cuscuta subgen. Cuscuta</taxon>
    </lineage>
</organism>
<dbReference type="PROSITE" id="PS00183">
    <property type="entry name" value="UBC_1"/>
    <property type="match status" value="1"/>
</dbReference>
<dbReference type="PANTHER" id="PTHR24068">
    <property type="entry name" value="UBIQUITIN-CONJUGATING ENZYME E2"/>
    <property type="match status" value="1"/>
</dbReference>
<evidence type="ECO:0000256" key="4">
    <source>
        <dbReference type="ARBA" id="ARBA00022786"/>
    </source>
</evidence>
<name>A0AAV0F7J2_9ASTE</name>
<keyword evidence="5" id="KW-0067">ATP-binding</keyword>
<dbReference type="EC" id="2.3.2.23" evidence="1"/>
<dbReference type="InterPro" id="IPR023313">
    <property type="entry name" value="UBQ-conjugating_AS"/>
</dbReference>
<dbReference type="GO" id="GO:0005524">
    <property type="term" value="F:ATP binding"/>
    <property type="evidence" value="ECO:0007669"/>
    <property type="project" value="UniProtKB-KW"/>
</dbReference>
<evidence type="ECO:0000256" key="5">
    <source>
        <dbReference type="ARBA" id="ARBA00022840"/>
    </source>
</evidence>
<keyword evidence="10" id="KW-1185">Reference proteome</keyword>
<feature type="active site" description="Glycyl thioester intermediate" evidence="6">
    <location>
        <position position="96"/>
    </location>
</feature>
<dbReference type="FunFam" id="3.10.110.10:FF:000041">
    <property type="entry name" value="Ubiquitin-conjugating enzyme E2 T"/>
    <property type="match status" value="1"/>
</dbReference>
<comment type="caution">
    <text evidence="9">The sequence shown here is derived from an EMBL/GenBank/DDBJ whole genome shotgun (WGS) entry which is preliminary data.</text>
</comment>
<evidence type="ECO:0000259" key="8">
    <source>
        <dbReference type="PROSITE" id="PS50127"/>
    </source>
</evidence>
<dbReference type="InterPro" id="IPR000608">
    <property type="entry name" value="UBC"/>
</dbReference>
<proteinExistence type="predicted"/>
<dbReference type="PROSITE" id="PS50127">
    <property type="entry name" value="UBC_2"/>
    <property type="match status" value="1"/>
</dbReference>
<evidence type="ECO:0000256" key="6">
    <source>
        <dbReference type="PROSITE-ProRule" id="PRU10133"/>
    </source>
</evidence>
<dbReference type="CDD" id="cd23805">
    <property type="entry name" value="UBCc_UBE2T"/>
    <property type="match status" value="1"/>
</dbReference>
<accession>A0AAV0F7J2</accession>
<keyword evidence="2" id="KW-0808">Transferase</keyword>
<dbReference type="InterPro" id="IPR016135">
    <property type="entry name" value="UBQ-conjugating_enzyme/RWD"/>
</dbReference>
<evidence type="ECO:0000313" key="10">
    <source>
        <dbReference type="Proteomes" id="UP001152523"/>
    </source>
</evidence>
<feature type="region of interest" description="Disordered" evidence="7">
    <location>
        <begin position="175"/>
        <end position="203"/>
    </location>
</feature>
<keyword evidence="3" id="KW-0547">Nucleotide-binding</keyword>
<dbReference type="Gene3D" id="3.10.110.10">
    <property type="entry name" value="Ubiquitin Conjugating Enzyme"/>
    <property type="match status" value="1"/>
</dbReference>
<dbReference type="GO" id="GO:0061631">
    <property type="term" value="F:ubiquitin conjugating enzyme activity"/>
    <property type="evidence" value="ECO:0007669"/>
    <property type="project" value="UniProtKB-EC"/>
</dbReference>
<feature type="compositionally biased region" description="Polar residues" evidence="7">
    <location>
        <begin position="194"/>
        <end position="203"/>
    </location>
</feature>
<evidence type="ECO:0000256" key="1">
    <source>
        <dbReference type="ARBA" id="ARBA00012486"/>
    </source>
</evidence>
<dbReference type="AlphaFoldDB" id="A0AAV0F7J2"/>
<dbReference type="SMART" id="SM00212">
    <property type="entry name" value="UBCc"/>
    <property type="match status" value="1"/>
</dbReference>
<reference evidence="9" key="1">
    <citation type="submission" date="2022-07" db="EMBL/GenBank/DDBJ databases">
        <authorList>
            <person name="Macas J."/>
            <person name="Novak P."/>
            <person name="Neumann P."/>
        </authorList>
    </citation>
    <scope>NUCLEOTIDE SEQUENCE</scope>
</reference>
<gene>
    <name evidence="9" type="ORF">CEPIT_LOCUS31351</name>
</gene>
<dbReference type="SUPFAM" id="SSF54495">
    <property type="entry name" value="UBC-like"/>
    <property type="match status" value="1"/>
</dbReference>
<protein>
    <recommendedName>
        <fullName evidence="1">E2 ubiquitin-conjugating enzyme</fullName>
        <ecNumber evidence="1">2.3.2.23</ecNumber>
    </recommendedName>
</protein>
<keyword evidence="4" id="KW-0833">Ubl conjugation pathway</keyword>
<evidence type="ECO:0000256" key="3">
    <source>
        <dbReference type="ARBA" id="ARBA00022741"/>
    </source>
</evidence>
<dbReference type="Pfam" id="PF00179">
    <property type="entry name" value="UQ_con"/>
    <property type="match status" value="1"/>
</dbReference>
<evidence type="ECO:0000256" key="2">
    <source>
        <dbReference type="ARBA" id="ARBA00022679"/>
    </source>
</evidence>
<evidence type="ECO:0000313" key="9">
    <source>
        <dbReference type="EMBL" id="CAH9131378.1"/>
    </source>
</evidence>
<feature type="domain" description="UBC core" evidence="8">
    <location>
        <begin position="6"/>
        <end position="162"/>
    </location>
</feature>
<sequence length="487" mass="53695">MAQAARLILRMQQELKLLLSDPPHGASFPSLSSSSSSAPSLSSIDAEIEGPEGTVYANGLFKLKIQVPERYPFHPPVVTFVTPIYHPNIDNGGRICLDILNLPPKGAWQPSLNISTVLTSIGLLLSEPNPDDGLMHDASKEYKYNMQAFYQKARSMTEKFAMHRASQVAASVPRQEFHTQTNPHTEILQVDNKGPSQNRSSGVSRMLSLDCLGSEHHEDSNTNEVSEIPANYLFDNQNEAGGSKPKRNTAEGVNEIHSNNQIEAEFGRGRSFYRSLKRKQSLAHHDLKLKNRTQCHTISDFPQPGTTIHHNGDTVCRNLNQLTTMKHKKLGLSGRKISLGSSCSTHPSLQNNKENLLSSNTFADPKGNLHVKPSAVCVMSEAGESDGCAKKSCTGIVLNMPDGNQQRRPLKSMDHLQESVDIQQLDQMQCQQDKVGKNVLKEIETSTYDHAVIVLDSEDSEDDSSLPARSKLSLALKSFPVKQKAKT</sequence>
<evidence type="ECO:0000256" key="7">
    <source>
        <dbReference type="SAM" id="MobiDB-lite"/>
    </source>
</evidence>
<dbReference type="Proteomes" id="UP001152523">
    <property type="component" value="Unassembled WGS sequence"/>
</dbReference>